<dbReference type="InterPro" id="IPR021150">
    <property type="entry name" value="Ubiq_cyt_c_chap"/>
</dbReference>
<dbReference type="Pfam" id="PF03981">
    <property type="entry name" value="Ubiq_cyt_C_chap"/>
    <property type="match status" value="1"/>
</dbReference>
<evidence type="ECO:0000259" key="2">
    <source>
        <dbReference type="Pfam" id="PF03981"/>
    </source>
</evidence>
<protein>
    <recommendedName>
        <fullName evidence="2">Ubiquinol-cytochrome c chaperone domain-containing protein</fullName>
    </recommendedName>
</protein>
<dbReference type="EMBL" id="CADCVW010000105">
    <property type="protein sequence ID" value="CAA9520526.1"/>
    <property type="molecule type" value="Genomic_DNA"/>
</dbReference>
<organism evidence="3">
    <name type="scientific">uncultured Sphingomonadaceae bacterium</name>
    <dbReference type="NCBI Taxonomy" id="169976"/>
    <lineage>
        <taxon>Bacteria</taxon>
        <taxon>Pseudomonadati</taxon>
        <taxon>Pseudomonadota</taxon>
        <taxon>Alphaproteobacteria</taxon>
        <taxon>Sphingomonadales</taxon>
        <taxon>Sphingomonadaceae</taxon>
        <taxon>environmental samples</taxon>
    </lineage>
</organism>
<evidence type="ECO:0000313" key="3">
    <source>
        <dbReference type="EMBL" id="CAA9520526.1"/>
    </source>
</evidence>
<gene>
    <name evidence="3" type="ORF">AVDCRST_MAG39-2614</name>
</gene>
<comment type="similarity">
    <text evidence="1">Belongs to the UPF0174 family.</text>
</comment>
<feature type="domain" description="Ubiquinol-cytochrome c chaperone" evidence="2">
    <location>
        <begin position="56"/>
        <end position="173"/>
    </location>
</feature>
<reference evidence="3" key="1">
    <citation type="submission" date="2020-02" db="EMBL/GenBank/DDBJ databases">
        <authorList>
            <person name="Meier V. D."/>
        </authorList>
    </citation>
    <scope>NUCLEOTIDE SEQUENCE</scope>
    <source>
        <strain evidence="3">AVDCRST_MAG39</strain>
    </source>
</reference>
<evidence type="ECO:0000256" key="1">
    <source>
        <dbReference type="ARBA" id="ARBA00006436"/>
    </source>
</evidence>
<dbReference type="AlphaFoldDB" id="A0A6J4TDH9"/>
<proteinExistence type="inferred from homology"/>
<accession>A0A6J4TDH9</accession>
<name>A0A6J4TDH9_9SPHN</name>
<sequence length="192" mass="20699">MNREVMGATEITQGRGGIASRLFGRLFSSRRERDRFRPLYAVLVERARDPRWYTDGGVPDTRTGRFAVLSALLAVVLLRLEGAGTEREAEALISELFVEDMDGHLREDGIGDQIVGKHVRQLMGAAAGRHQALRLAGDDHEAIAQVVSRNFYGGESPAAGALRAATDLLAGFRAAVALTPLPALKDGALPPL</sequence>